<dbReference type="GO" id="GO:0005506">
    <property type="term" value="F:iron ion binding"/>
    <property type="evidence" value="ECO:0007669"/>
    <property type="project" value="InterPro"/>
</dbReference>
<gene>
    <name evidence="8" type="ORF">Fadolivirus_1_750</name>
</gene>
<dbReference type="GO" id="GO:0004656">
    <property type="term" value="F:procollagen-proline 4-dioxygenase activity"/>
    <property type="evidence" value="ECO:0007669"/>
    <property type="project" value="TreeGrafter"/>
</dbReference>
<dbReference type="InterPro" id="IPR044862">
    <property type="entry name" value="Pro_4_hyd_alph_FE2OG_OXY"/>
</dbReference>
<feature type="transmembrane region" description="Helical" evidence="6">
    <location>
        <begin position="7"/>
        <end position="29"/>
    </location>
</feature>
<keyword evidence="3" id="KW-0223">Dioxygenase</keyword>
<evidence type="ECO:0000256" key="1">
    <source>
        <dbReference type="ARBA" id="ARBA00001961"/>
    </source>
</evidence>
<keyword evidence="2" id="KW-0479">Metal-binding</keyword>
<dbReference type="Gene3D" id="2.60.120.620">
    <property type="entry name" value="q2cbj1_9rhob like domain"/>
    <property type="match status" value="1"/>
</dbReference>
<name>A0A7D3UPW9_9VIRU</name>
<dbReference type="InterPro" id="IPR006620">
    <property type="entry name" value="Pro_4_hyd_alph"/>
</dbReference>
<dbReference type="InterPro" id="IPR005123">
    <property type="entry name" value="Oxoglu/Fe-dep_dioxygenase_dom"/>
</dbReference>
<dbReference type="PANTHER" id="PTHR10869">
    <property type="entry name" value="PROLYL 4-HYDROXYLASE ALPHA SUBUNIT"/>
    <property type="match status" value="1"/>
</dbReference>
<evidence type="ECO:0000256" key="2">
    <source>
        <dbReference type="ARBA" id="ARBA00022723"/>
    </source>
</evidence>
<dbReference type="PANTHER" id="PTHR10869:SF246">
    <property type="entry name" value="TRANSMEMBRANE PROLYL 4-HYDROXYLASE"/>
    <property type="match status" value="1"/>
</dbReference>
<sequence>MTIDKICIIITIILLLFLLGLIYLTPIIYEHFTTPTLAYANLNDPYDKPFIINNVLTPEQCIAIVDYAKEKLFDSEVVGGKHSDIRNSMQCWIPKTDPLVKNLFERISQQFSIPFENAEDLQVVRYLPNQYYNEHHDSCCDLNDKCKEFVKRGGQRKLTILIYLNNEFEEGNTYFKNLDLKLKPKTGDAAVFHPLARNSSLCHPLALHAGLPVTRGEKWVANVWFRENKFI</sequence>
<feature type="domain" description="Fe2OG dioxygenase" evidence="7">
    <location>
        <begin position="117"/>
        <end position="227"/>
    </location>
</feature>
<dbReference type="Pfam" id="PF13640">
    <property type="entry name" value="2OG-FeII_Oxy_3"/>
    <property type="match status" value="1"/>
</dbReference>
<dbReference type="EMBL" id="MT418680">
    <property type="protein sequence ID" value="QKF94208.1"/>
    <property type="molecule type" value="Genomic_DNA"/>
</dbReference>
<dbReference type="InterPro" id="IPR045054">
    <property type="entry name" value="P4HA-like"/>
</dbReference>
<evidence type="ECO:0000259" key="7">
    <source>
        <dbReference type="PROSITE" id="PS51471"/>
    </source>
</evidence>
<keyword evidence="5" id="KW-0408">Iron</keyword>
<reference evidence="8 9" key="1">
    <citation type="submission" date="2020-04" db="EMBL/GenBank/DDBJ databases">
        <title>Advantages and limits of metagenomic assembly and binning of a giant virus.</title>
        <authorList>
            <person name="Schulz F."/>
            <person name="Andreani J."/>
            <person name="Francis R."/>
            <person name="Boudjemaa H."/>
            <person name="Bou Khalil J.Y."/>
            <person name="Lee J."/>
            <person name="La Scola B."/>
            <person name="Woyke T."/>
        </authorList>
    </citation>
    <scope>NUCLEOTIDE SEQUENCE [LARGE SCALE GENOMIC DNA]</scope>
    <source>
        <strain evidence="8 9">FV1/VV64</strain>
    </source>
</reference>
<dbReference type="GO" id="GO:0031418">
    <property type="term" value="F:L-ascorbic acid binding"/>
    <property type="evidence" value="ECO:0007669"/>
    <property type="project" value="InterPro"/>
</dbReference>
<dbReference type="SMART" id="SM00702">
    <property type="entry name" value="P4Hc"/>
    <property type="match status" value="1"/>
</dbReference>
<dbReference type="Proteomes" id="UP001162001">
    <property type="component" value="Segment"/>
</dbReference>
<protein>
    <submittedName>
        <fullName evidence="8">Prolyl 4-hydroxylase alpha subunit</fullName>
    </submittedName>
</protein>
<evidence type="ECO:0000256" key="4">
    <source>
        <dbReference type="ARBA" id="ARBA00023002"/>
    </source>
</evidence>
<keyword evidence="6" id="KW-1133">Transmembrane helix</keyword>
<accession>A0A7D3UPW9</accession>
<comment type="cofactor">
    <cofactor evidence="1">
        <name>L-ascorbate</name>
        <dbReference type="ChEBI" id="CHEBI:38290"/>
    </cofactor>
</comment>
<keyword evidence="9" id="KW-1185">Reference proteome</keyword>
<evidence type="ECO:0000313" key="8">
    <source>
        <dbReference type="EMBL" id="QKF94208.1"/>
    </source>
</evidence>
<organism evidence="8 9">
    <name type="scientific">Fadolivirus FV1/VV64</name>
    <dbReference type="NCBI Taxonomy" id="3070911"/>
    <lineage>
        <taxon>Viruses</taxon>
        <taxon>Varidnaviria</taxon>
        <taxon>Bamfordvirae</taxon>
        <taxon>Nucleocytoviricota</taxon>
        <taxon>Megaviricetes</taxon>
        <taxon>Imitervirales</taxon>
        <taxon>Mimiviridae</taxon>
        <taxon>Klosneuvirinae</taxon>
        <taxon>Fadolivirus</taxon>
        <taxon>Fadolivirus algeromassiliense</taxon>
    </lineage>
</organism>
<dbReference type="PROSITE" id="PS51471">
    <property type="entry name" value="FE2OG_OXY"/>
    <property type="match status" value="1"/>
</dbReference>
<evidence type="ECO:0000256" key="3">
    <source>
        <dbReference type="ARBA" id="ARBA00022964"/>
    </source>
</evidence>
<keyword evidence="6" id="KW-0812">Transmembrane</keyword>
<keyword evidence="6" id="KW-0472">Membrane</keyword>
<evidence type="ECO:0000313" key="9">
    <source>
        <dbReference type="Proteomes" id="UP001162001"/>
    </source>
</evidence>
<proteinExistence type="predicted"/>
<keyword evidence="4" id="KW-0560">Oxidoreductase</keyword>
<evidence type="ECO:0000256" key="5">
    <source>
        <dbReference type="ARBA" id="ARBA00023004"/>
    </source>
</evidence>
<evidence type="ECO:0000256" key="6">
    <source>
        <dbReference type="SAM" id="Phobius"/>
    </source>
</evidence>